<evidence type="ECO:0000313" key="12">
    <source>
        <dbReference type="Proteomes" id="UP000825729"/>
    </source>
</evidence>
<evidence type="ECO:0000256" key="2">
    <source>
        <dbReference type="ARBA" id="ARBA00006574"/>
    </source>
</evidence>
<feature type="transmembrane region" description="Helical" evidence="10">
    <location>
        <begin position="286"/>
        <end position="308"/>
    </location>
</feature>
<feature type="transmembrane region" description="Helical" evidence="10">
    <location>
        <begin position="161"/>
        <end position="182"/>
    </location>
</feature>
<dbReference type="Pfam" id="PF03094">
    <property type="entry name" value="Mlo"/>
    <property type="match status" value="1"/>
</dbReference>
<comment type="domain">
    <text evidence="8">The C-terminus contains a calmodulin-binding domain, which binds calmodulin in a calcium-dependent fashion.</text>
</comment>
<dbReference type="PANTHER" id="PTHR31942">
    <property type="entry name" value="MLO-LIKE PROTEIN 1"/>
    <property type="match status" value="1"/>
</dbReference>
<comment type="caution">
    <text evidence="11">The sequence shown here is derived from an EMBL/GenBank/DDBJ whole genome shotgun (WGS) entry which is preliminary data.</text>
</comment>
<comment type="similarity">
    <text evidence="2 8">Belongs to the MLO family.</text>
</comment>
<evidence type="ECO:0000256" key="3">
    <source>
        <dbReference type="ARBA" id="ARBA00022692"/>
    </source>
</evidence>
<feature type="compositionally biased region" description="Polar residues" evidence="9">
    <location>
        <begin position="523"/>
        <end position="535"/>
    </location>
</feature>
<dbReference type="InterPro" id="IPR004326">
    <property type="entry name" value="Mlo"/>
</dbReference>
<feature type="compositionally biased region" description="Polar residues" evidence="9">
    <location>
        <begin position="470"/>
        <end position="482"/>
    </location>
</feature>
<dbReference type="GO" id="GO:0006952">
    <property type="term" value="P:defense response"/>
    <property type="evidence" value="ECO:0007669"/>
    <property type="project" value="UniProtKB-KW"/>
</dbReference>
<feature type="region of interest" description="Disordered" evidence="9">
    <location>
        <begin position="463"/>
        <end position="489"/>
    </location>
</feature>
<keyword evidence="3 8" id="KW-0812">Transmembrane</keyword>
<feature type="transmembrane region" description="Helical" evidence="10">
    <location>
        <begin position="409"/>
        <end position="434"/>
    </location>
</feature>
<evidence type="ECO:0000256" key="7">
    <source>
        <dbReference type="ARBA" id="ARBA00023265"/>
    </source>
</evidence>
<keyword evidence="7 8" id="KW-0568">Pathogenesis-related protein</keyword>
<evidence type="ECO:0000256" key="4">
    <source>
        <dbReference type="ARBA" id="ARBA00022821"/>
    </source>
</evidence>
<feature type="transmembrane region" description="Helical" evidence="10">
    <location>
        <begin position="314"/>
        <end position="336"/>
    </location>
</feature>
<name>A0AAV7EZL8_ARIFI</name>
<dbReference type="GO" id="GO:0016020">
    <property type="term" value="C:membrane"/>
    <property type="evidence" value="ECO:0007669"/>
    <property type="project" value="UniProtKB-SubCell"/>
</dbReference>
<comment type="function">
    <text evidence="8">May be involved in modulation of pathogen defense and leaf cell death.</text>
</comment>
<keyword evidence="4 8" id="KW-0611">Plant defense</keyword>
<organism evidence="11 12">
    <name type="scientific">Aristolochia fimbriata</name>
    <name type="common">White veined hardy Dutchman's pipe vine</name>
    <dbReference type="NCBI Taxonomy" id="158543"/>
    <lineage>
        <taxon>Eukaryota</taxon>
        <taxon>Viridiplantae</taxon>
        <taxon>Streptophyta</taxon>
        <taxon>Embryophyta</taxon>
        <taxon>Tracheophyta</taxon>
        <taxon>Spermatophyta</taxon>
        <taxon>Magnoliopsida</taxon>
        <taxon>Magnoliidae</taxon>
        <taxon>Piperales</taxon>
        <taxon>Aristolochiaceae</taxon>
        <taxon>Aristolochia</taxon>
    </lineage>
</organism>
<evidence type="ECO:0000256" key="9">
    <source>
        <dbReference type="SAM" id="MobiDB-lite"/>
    </source>
</evidence>
<feature type="transmembrane region" description="Helical" evidence="10">
    <location>
        <begin position="370"/>
        <end position="394"/>
    </location>
</feature>
<dbReference type="AlphaFoldDB" id="A0AAV7EZL8"/>
<dbReference type="EMBL" id="JAINDJ010000003">
    <property type="protein sequence ID" value="KAG9453356.1"/>
    <property type="molecule type" value="Genomic_DNA"/>
</dbReference>
<dbReference type="PANTHER" id="PTHR31942:SF128">
    <property type="entry name" value="MLO-LIKE PROTEIN"/>
    <property type="match status" value="1"/>
</dbReference>
<protein>
    <recommendedName>
        <fullName evidence="8">MLO-like protein</fullName>
    </recommendedName>
</protein>
<dbReference type="GO" id="GO:0005516">
    <property type="term" value="F:calmodulin binding"/>
    <property type="evidence" value="ECO:0007669"/>
    <property type="project" value="UniProtKB-KW"/>
</dbReference>
<comment type="subcellular location">
    <subcellularLocation>
        <location evidence="1 8">Membrane</location>
        <topology evidence="1 8">Multi-pass membrane protein</topology>
    </subcellularLocation>
</comment>
<reference evidence="11 12" key="1">
    <citation type="submission" date="2021-07" db="EMBL/GenBank/DDBJ databases">
        <title>The Aristolochia fimbriata genome: insights into angiosperm evolution, floral development and chemical biosynthesis.</title>
        <authorList>
            <person name="Jiao Y."/>
        </authorList>
    </citation>
    <scope>NUCLEOTIDE SEQUENCE [LARGE SCALE GENOMIC DNA]</scope>
    <source>
        <strain evidence="11">IBCAS-2021</strain>
        <tissue evidence="11">Leaf</tissue>
    </source>
</reference>
<proteinExistence type="inferred from homology"/>
<keyword evidence="5 8" id="KW-1133">Transmembrane helix</keyword>
<gene>
    <name evidence="8" type="primary">MLO</name>
    <name evidence="11" type="ORF">H6P81_006260</name>
</gene>
<evidence type="ECO:0000256" key="6">
    <source>
        <dbReference type="ARBA" id="ARBA00023136"/>
    </source>
</evidence>
<evidence type="ECO:0000256" key="8">
    <source>
        <dbReference type="RuleBase" id="RU280816"/>
    </source>
</evidence>
<feature type="region of interest" description="Disordered" evidence="9">
    <location>
        <begin position="516"/>
        <end position="564"/>
    </location>
</feature>
<dbReference type="Proteomes" id="UP000825729">
    <property type="component" value="Unassembled WGS sequence"/>
</dbReference>
<feature type="transmembrane region" description="Helical" evidence="10">
    <location>
        <begin position="18"/>
        <end position="41"/>
    </location>
</feature>
<evidence type="ECO:0000256" key="5">
    <source>
        <dbReference type="ARBA" id="ARBA00022989"/>
    </source>
</evidence>
<keyword evidence="8" id="KW-0112">Calmodulin-binding</keyword>
<evidence type="ECO:0000256" key="10">
    <source>
        <dbReference type="SAM" id="Phobius"/>
    </source>
</evidence>
<accession>A0AAV7EZL8</accession>
<evidence type="ECO:0000313" key="11">
    <source>
        <dbReference type="EMBL" id="KAG9453356.1"/>
    </source>
</evidence>
<feature type="transmembrane region" description="Helical" evidence="10">
    <location>
        <begin position="62"/>
        <end position="81"/>
    </location>
</feature>
<keyword evidence="12" id="KW-1185">Reference proteome</keyword>
<evidence type="ECO:0000256" key="1">
    <source>
        <dbReference type="ARBA" id="ARBA00004141"/>
    </source>
</evidence>
<keyword evidence="6 8" id="KW-0472">Membrane</keyword>
<sequence>MAGSSGGSERSLEETPTWAVAVVCFVLVLVSIFIEHIIHLIGKWFAKRHKRALYEALEKIKAELMLLGFISLLLTVGQGTIAKICIPERVANTWHPCKAKTTAVTTSEDDQTLPSDDDDIIGRRKLLSIINHRRILAGGGGTNKCGQGKVSLVSESGIHQLHIFIFVLAVAHVFYCIITMALGRLKMRSWKSWERETKTAEYQFSHDPERFRFARDTSFGRRHMNYWSRSPILIWIVCFFRQFVRSVPKVDYLTLRHGFIMAHLAPQSATRFDFQKYIKRSLEEDFKVVVGISPLIWFFAVVFLLFYTDGWKSYLYMPFIPLVIILLVGTKLQVIITRMALKIQDRGDVVKGVPLVQPTDNLFWFNSPRLVLLLIHFVLFQNAFQVAFFIWSWYEFGINSCYHKEKENIIIRLSMGGIIQILCSYVTLPLYALVTQMGSNMKPTIFNERVATALRKWHHTAKKHVKHTRQSGSVTPMSSAPATPSHGLSPVHLLRHYRGEADSLQTSPRFYQSDNEQWDVESHSVQDQMDGSPSHQQRHYSPFEQERQMEDMELPSTTETVPAGHVSNVNFEDFSFAKR</sequence>